<dbReference type="OrthoDB" id="2195024at2759"/>
<accession>T0L3Y1</accession>
<reference evidence="1 2" key="1">
    <citation type="journal article" date="2013" name="BMC Genomics">
        <title>Genome sequencing and comparative genomics of honey bee microsporidia, Nosema apis reveal novel insights into host-parasite interactions.</title>
        <authorList>
            <person name="Chen Yp."/>
            <person name="Pettis J.S."/>
            <person name="Zhao Y."/>
            <person name="Liu X."/>
            <person name="Tallon L.J."/>
            <person name="Sadzewicz L.D."/>
            <person name="Li R."/>
            <person name="Zheng H."/>
            <person name="Huang S."/>
            <person name="Zhang X."/>
            <person name="Hamilton M.C."/>
            <person name="Pernal S.F."/>
            <person name="Melathopoulos A.P."/>
            <person name="Yan X."/>
            <person name="Evans J.D."/>
        </authorList>
    </citation>
    <scope>NUCLEOTIDE SEQUENCE [LARGE SCALE GENOMIC DNA]</scope>
    <source>
        <strain evidence="1 2">BRL 01</strain>
    </source>
</reference>
<sequence>MQHETNKTPIKKAQDDSEIKERSKLLKQSLKNDDTTYISEYLLQRNNYKQLKYLDDSDIEKLGLMLLEFLDTPLRLVAVKMLKVIPEYVCNKKSLFDALKNRSISVDKLVYLKGKIDYIKMMKVENVNIEAEKVFKIEE</sequence>
<dbReference type="VEuPathDB" id="MicrosporidiaDB:NAPIS_ORF00224"/>
<evidence type="ECO:0000313" key="1">
    <source>
        <dbReference type="EMBL" id="EQB62197.1"/>
    </source>
</evidence>
<keyword evidence="2" id="KW-1185">Reference proteome</keyword>
<dbReference type="AlphaFoldDB" id="T0L3Y1"/>
<gene>
    <name evidence="1" type="ORF">NAPIS_ORF00224</name>
</gene>
<organism evidence="1 2">
    <name type="scientific">Vairimorpha apis BRL 01</name>
    <dbReference type="NCBI Taxonomy" id="1037528"/>
    <lineage>
        <taxon>Eukaryota</taxon>
        <taxon>Fungi</taxon>
        <taxon>Fungi incertae sedis</taxon>
        <taxon>Microsporidia</taxon>
        <taxon>Nosematidae</taxon>
        <taxon>Vairimorpha</taxon>
    </lineage>
</organism>
<proteinExistence type="predicted"/>
<name>T0L3Y1_9MICR</name>
<dbReference type="HOGENOM" id="CLU_131083_0_0_1"/>
<dbReference type="Proteomes" id="UP000053780">
    <property type="component" value="Unassembled WGS sequence"/>
</dbReference>
<evidence type="ECO:0000313" key="2">
    <source>
        <dbReference type="Proteomes" id="UP000053780"/>
    </source>
</evidence>
<protein>
    <submittedName>
        <fullName evidence="1">Uncharacterized protein</fullName>
    </submittedName>
</protein>
<dbReference type="EMBL" id="KE646961">
    <property type="protein sequence ID" value="EQB62197.1"/>
    <property type="molecule type" value="Genomic_DNA"/>
</dbReference>